<dbReference type="EMBL" id="CM043023">
    <property type="protein sequence ID" value="KAI4454575.1"/>
    <property type="molecule type" value="Genomic_DNA"/>
</dbReference>
<gene>
    <name evidence="1" type="ORF">MML48_9g00016692</name>
</gene>
<dbReference type="Proteomes" id="UP001056778">
    <property type="component" value="Chromosome 9"/>
</dbReference>
<evidence type="ECO:0000313" key="1">
    <source>
        <dbReference type="EMBL" id="KAI4454575.1"/>
    </source>
</evidence>
<accession>A0ACB9SIP5</accession>
<proteinExistence type="predicted"/>
<name>A0ACB9SIP5_HOLOL</name>
<comment type="caution">
    <text evidence="1">The sequence shown here is derived from an EMBL/GenBank/DDBJ whole genome shotgun (WGS) entry which is preliminary data.</text>
</comment>
<evidence type="ECO:0000313" key="2">
    <source>
        <dbReference type="Proteomes" id="UP001056778"/>
    </source>
</evidence>
<organism evidence="1 2">
    <name type="scientific">Holotrichia oblita</name>
    <name type="common">Chafer beetle</name>
    <dbReference type="NCBI Taxonomy" id="644536"/>
    <lineage>
        <taxon>Eukaryota</taxon>
        <taxon>Metazoa</taxon>
        <taxon>Ecdysozoa</taxon>
        <taxon>Arthropoda</taxon>
        <taxon>Hexapoda</taxon>
        <taxon>Insecta</taxon>
        <taxon>Pterygota</taxon>
        <taxon>Neoptera</taxon>
        <taxon>Endopterygota</taxon>
        <taxon>Coleoptera</taxon>
        <taxon>Polyphaga</taxon>
        <taxon>Scarabaeiformia</taxon>
        <taxon>Scarabaeidae</taxon>
        <taxon>Melolonthinae</taxon>
        <taxon>Holotrichia</taxon>
    </lineage>
</organism>
<sequence length="703" mass="81405">MGDSSDLNNLIALFDRPTEPMFRVKGKKSFQLPEEYVTDRYKGISVEIANRFAGDADEVVKVDKAPIPDLGDITSLGRRDNFSLFIPKHRDISAKLINIFLKARNVKELLSIATYAHDRVNPYLFIYCFSVALIHRPDTKGLKIPNQIQTFPDKYLDSQNPIEIPRDYTATDLEEEHRIAYWREDLGINLHHWHWHLVHQQIVADTILKDFAIVEEGRSVDQDLSGSCNDAESYCGVRGGKYPDKRSMGYPFDRVTRDNAETLQKFLTDNMILSSDFYRAQFKFCVLRKYASGDMASSDLDRLVALFDRPVEPVFRVKGNKAFRIPQEFITNRYKDFSNELSNQSSQEAGETVQIDNIQNLPNLNQILQLNKHENFSLFIPKHRDIAAQLIRIFMDVKDTKELLSTACYAHDRRPIEIPRDYTASDLEVEHRLAYWREDLGLNLHHWHWHLVYPTDGDPNIASKDRRGELFYYSHQQIIASVRTANAPITFSKTFWQQSDVDMSRGLDFQERGSVFVRFTHLQQEPFSYNITVNNTNNGVSRRTCRIYIAPANDERGNPWMFNTQRLMFIELDKFRVTRTLDIRIDQQQAKNWIYSNFCGCGWPAHLLIPKGNPEGFLCQLFVMVSNYADDRVEQDLTGSCNDGESYCGVRGGKYPDRRSMGYPFDRVGRPGTETLKRFLTPNMRVQNCTIMNSDKTVRPKGN</sequence>
<reference evidence="1" key="1">
    <citation type="submission" date="2022-04" db="EMBL/GenBank/DDBJ databases">
        <title>Chromosome-scale genome assembly of Holotrichia oblita Faldermann.</title>
        <authorList>
            <person name="Rongchong L."/>
        </authorList>
    </citation>
    <scope>NUCLEOTIDE SEQUENCE</scope>
    <source>
        <strain evidence="1">81SQS9</strain>
    </source>
</reference>
<keyword evidence="2" id="KW-1185">Reference proteome</keyword>
<protein>
    <submittedName>
        <fullName evidence="1">Larval storage protein/phenoloxidase</fullName>
    </submittedName>
</protein>